<gene>
    <name evidence="1" type="ORF">ElyMa_001452500</name>
</gene>
<dbReference type="EMBL" id="BMAT01002851">
    <property type="protein sequence ID" value="GFS15583.1"/>
    <property type="molecule type" value="Genomic_DNA"/>
</dbReference>
<proteinExistence type="predicted"/>
<dbReference type="AlphaFoldDB" id="A0AAV4J0Z3"/>
<dbReference type="Proteomes" id="UP000762676">
    <property type="component" value="Unassembled WGS sequence"/>
</dbReference>
<organism evidence="1 2">
    <name type="scientific">Elysia marginata</name>
    <dbReference type="NCBI Taxonomy" id="1093978"/>
    <lineage>
        <taxon>Eukaryota</taxon>
        <taxon>Metazoa</taxon>
        <taxon>Spiralia</taxon>
        <taxon>Lophotrochozoa</taxon>
        <taxon>Mollusca</taxon>
        <taxon>Gastropoda</taxon>
        <taxon>Heterobranchia</taxon>
        <taxon>Euthyneura</taxon>
        <taxon>Panpulmonata</taxon>
        <taxon>Sacoglossa</taxon>
        <taxon>Placobranchoidea</taxon>
        <taxon>Plakobranchidae</taxon>
        <taxon>Elysia</taxon>
    </lineage>
</organism>
<evidence type="ECO:0000313" key="2">
    <source>
        <dbReference type="Proteomes" id="UP000762676"/>
    </source>
</evidence>
<reference evidence="1 2" key="1">
    <citation type="journal article" date="2021" name="Elife">
        <title>Chloroplast acquisition without the gene transfer in kleptoplastic sea slugs, Plakobranchus ocellatus.</title>
        <authorList>
            <person name="Maeda T."/>
            <person name="Takahashi S."/>
            <person name="Yoshida T."/>
            <person name="Shimamura S."/>
            <person name="Takaki Y."/>
            <person name="Nagai Y."/>
            <person name="Toyoda A."/>
            <person name="Suzuki Y."/>
            <person name="Arimoto A."/>
            <person name="Ishii H."/>
            <person name="Satoh N."/>
            <person name="Nishiyama T."/>
            <person name="Hasebe M."/>
            <person name="Maruyama T."/>
            <person name="Minagawa J."/>
            <person name="Obokata J."/>
            <person name="Shigenobu S."/>
        </authorList>
    </citation>
    <scope>NUCLEOTIDE SEQUENCE [LARGE SCALE GENOMIC DNA]</scope>
</reference>
<evidence type="ECO:0000313" key="1">
    <source>
        <dbReference type="EMBL" id="GFS15583.1"/>
    </source>
</evidence>
<name>A0AAV4J0Z3_9GAST</name>
<comment type="caution">
    <text evidence="1">The sequence shown here is derived from an EMBL/GenBank/DDBJ whole genome shotgun (WGS) entry which is preliminary data.</text>
</comment>
<keyword evidence="2" id="KW-1185">Reference proteome</keyword>
<sequence length="127" mass="14261">MIQTKCLSCKRYVDYTSMYFCQASDILGMPAMYWSLERHVGDASNVLVIGATRWGFQQCIGHWSDTLGMQAVCWSLKRHVGGASECLSCKRRVRDASNVLVMEAIPRECKRFVGYGTSALGMQAKCF</sequence>
<protein>
    <submittedName>
        <fullName evidence="1">Uncharacterized protein</fullName>
    </submittedName>
</protein>
<accession>A0AAV4J0Z3</accession>